<organism evidence="1 2">
    <name type="scientific">Desulfovibrio desulfuricans</name>
    <dbReference type="NCBI Taxonomy" id="876"/>
    <lineage>
        <taxon>Bacteria</taxon>
        <taxon>Pseudomonadati</taxon>
        <taxon>Thermodesulfobacteriota</taxon>
        <taxon>Desulfovibrionia</taxon>
        <taxon>Desulfovibrionales</taxon>
        <taxon>Desulfovibrionaceae</taxon>
        <taxon>Desulfovibrio</taxon>
    </lineage>
</organism>
<accession>A0AA94HTA5</accession>
<dbReference type="Proteomes" id="UP000182680">
    <property type="component" value="Unassembled WGS sequence"/>
</dbReference>
<dbReference type="AlphaFoldDB" id="A0AA94HTA5"/>
<proteinExistence type="predicted"/>
<protein>
    <submittedName>
        <fullName evidence="1">Uncharacterized protein</fullName>
    </submittedName>
</protein>
<evidence type="ECO:0000313" key="1">
    <source>
        <dbReference type="EMBL" id="SFW54113.1"/>
    </source>
</evidence>
<sequence length="212" mass="23734">MADVFAKNVSTSAAEAEKIVPRAEFRVFGHGIIDTVRKKMWDCGAVLFKARKMPAETYFLSVHTTEANVKVRDGLLDIKTKVGETPEGYEIFQPRGKFQFPVPKSDLALILSHLKVDMPLAKEQYDIEEFIEMVRKHPGMTAVSVEKMRYGFTVDGIICEYAQVWFNGALLESACCESENYAGMKKAVEALGIAELPNTNYLKAARRVVGME</sequence>
<comment type="caution">
    <text evidence="1">The sequence shown here is derived from an EMBL/GenBank/DDBJ whole genome shotgun (WGS) entry which is preliminary data.</text>
</comment>
<name>A0AA94HTA5_DESDE</name>
<reference evidence="2" key="1">
    <citation type="submission" date="2016-11" db="EMBL/GenBank/DDBJ databases">
        <authorList>
            <person name="Jaros S."/>
            <person name="Januszkiewicz K."/>
            <person name="Wedrychowicz H."/>
        </authorList>
    </citation>
    <scope>NUCLEOTIDE SEQUENCE [LARGE SCALE GENOMIC DNA]</scope>
    <source>
        <strain evidence="2">DSM 7057</strain>
    </source>
</reference>
<evidence type="ECO:0000313" key="2">
    <source>
        <dbReference type="Proteomes" id="UP000182680"/>
    </source>
</evidence>
<dbReference type="RefSeq" id="WP_072311968.1">
    <property type="nucleotide sequence ID" value="NZ_FPIW01000030.1"/>
</dbReference>
<dbReference type="EMBL" id="FPIW01000030">
    <property type="protein sequence ID" value="SFW54113.1"/>
    <property type="molecule type" value="Genomic_DNA"/>
</dbReference>
<gene>
    <name evidence="1" type="ORF">SAMN02910291_01757</name>
</gene>